<evidence type="ECO:0000259" key="3">
    <source>
        <dbReference type="PROSITE" id="PS50894"/>
    </source>
</evidence>
<dbReference type="InterPro" id="IPR036641">
    <property type="entry name" value="HPT_dom_sf"/>
</dbReference>
<reference evidence="5" key="1">
    <citation type="submission" date="2018-02" db="EMBL/GenBank/DDBJ databases">
        <authorList>
            <person name="O'Hara-Hanley K."/>
            <person name="Soby S."/>
        </authorList>
    </citation>
    <scope>NUCLEOTIDE SEQUENCE [LARGE SCALE GENOMIC DNA]</scope>
    <source>
        <strain evidence="5">MWU14-2602</strain>
    </source>
</reference>
<keyword evidence="2" id="KW-0597">Phosphoprotein</keyword>
<name>A0A2S5DGP3_9NEIS</name>
<evidence type="ECO:0000256" key="1">
    <source>
        <dbReference type="ARBA" id="ARBA00023012"/>
    </source>
</evidence>
<evidence type="ECO:0000313" key="4">
    <source>
        <dbReference type="EMBL" id="POZ62263.1"/>
    </source>
</evidence>
<organism evidence="4 5">
    <name type="scientific">Chromobacterium alticapitis</name>
    <dbReference type="NCBI Taxonomy" id="2073169"/>
    <lineage>
        <taxon>Bacteria</taxon>
        <taxon>Pseudomonadati</taxon>
        <taxon>Pseudomonadota</taxon>
        <taxon>Betaproteobacteria</taxon>
        <taxon>Neisseriales</taxon>
        <taxon>Chromobacteriaceae</taxon>
        <taxon>Chromobacterium</taxon>
    </lineage>
</organism>
<dbReference type="OrthoDB" id="8706006at2"/>
<dbReference type="Pfam" id="PF01627">
    <property type="entry name" value="Hpt"/>
    <property type="match status" value="1"/>
</dbReference>
<keyword evidence="5" id="KW-1185">Reference proteome</keyword>
<dbReference type="EMBL" id="PQWB01000032">
    <property type="protein sequence ID" value="POZ62263.1"/>
    <property type="molecule type" value="Genomic_DNA"/>
</dbReference>
<dbReference type="RefSeq" id="WP_103902337.1">
    <property type="nucleotide sequence ID" value="NZ_PQWB01000032.1"/>
</dbReference>
<proteinExistence type="predicted"/>
<protein>
    <recommendedName>
        <fullName evidence="3">HPt domain-containing protein</fullName>
    </recommendedName>
</protein>
<feature type="domain" description="HPt" evidence="3">
    <location>
        <begin position="1"/>
        <end position="100"/>
    </location>
</feature>
<dbReference type="Proteomes" id="UP000237082">
    <property type="component" value="Unassembled WGS sequence"/>
</dbReference>
<comment type="caution">
    <text evidence="4">The sequence shown here is derived from an EMBL/GenBank/DDBJ whole genome shotgun (WGS) entry which is preliminary data.</text>
</comment>
<evidence type="ECO:0000256" key="2">
    <source>
        <dbReference type="PROSITE-ProRule" id="PRU00110"/>
    </source>
</evidence>
<dbReference type="Gene3D" id="1.20.120.160">
    <property type="entry name" value="HPT domain"/>
    <property type="match status" value="1"/>
</dbReference>
<evidence type="ECO:0000313" key="5">
    <source>
        <dbReference type="Proteomes" id="UP000237082"/>
    </source>
</evidence>
<gene>
    <name evidence="4" type="ORF">C2I19_08830</name>
</gene>
<keyword evidence="1" id="KW-0902">Two-component regulatory system</keyword>
<dbReference type="AlphaFoldDB" id="A0A2S5DGP3"/>
<dbReference type="GO" id="GO:0004672">
    <property type="term" value="F:protein kinase activity"/>
    <property type="evidence" value="ECO:0007669"/>
    <property type="project" value="UniProtKB-ARBA"/>
</dbReference>
<dbReference type="PROSITE" id="PS50894">
    <property type="entry name" value="HPT"/>
    <property type="match status" value="1"/>
</dbReference>
<sequence>MADLRARYQAQLGPRLTTLRTLAARLNGGEADRPIYIELLARLHKLAGSAGTFGLPELSRRCLQLEHRLAAWLALDLAQVDACMRGRLRQELVELLDAAK</sequence>
<dbReference type="InterPro" id="IPR008207">
    <property type="entry name" value="Sig_transdc_His_kin_Hpt_dom"/>
</dbReference>
<accession>A0A2S5DGP3</accession>
<dbReference type="GO" id="GO:0000160">
    <property type="term" value="P:phosphorelay signal transduction system"/>
    <property type="evidence" value="ECO:0007669"/>
    <property type="project" value="UniProtKB-KW"/>
</dbReference>
<dbReference type="SUPFAM" id="SSF47226">
    <property type="entry name" value="Histidine-containing phosphotransfer domain, HPT domain"/>
    <property type="match status" value="1"/>
</dbReference>
<feature type="modified residue" description="Phosphohistidine" evidence="2">
    <location>
        <position position="44"/>
    </location>
</feature>